<name>A0A848NRI0_9BURK</name>
<gene>
    <name evidence="1" type="ORF">HGQ98_31615</name>
</gene>
<sequence length="75" mass="7153">MGGGGAGGSGGAEWGGVEAEWGVGGAVEGGGAGVGELEVARVQGVALGLGRMRGGERGHQLSGVWGPVHTERSLA</sequence>
<protein>
    <submittedName>
        <fullName evidence="1">Uncharacterized protein</fullName>
    </submittedName>
</protein>
<evidence type="ECO:0000313" key="1">
    <source>
        <dbReference type="EMBL" id="NMU93797.1"/>
    </source>
</evidence>
<proteinExistence type="predicted"/>
<evidence type="ECO:0000313" key="2">
    <source>
        <dbReference type="Proteomes" id="UP000542405"/>
    </source>
</evidence>
<organism evidence="1 2">
    <name type="scientific">Achromobacter ruhlandii</name>
    <dbReference type="NCBI Taxonomy" id="72557"/>
    <lineage>
        <taxon>Bacteria</taxon>
        <taxon>Pseudomonadati</taxon>
        <taxon>Pseudomonadota</taxon>
        <taxon>Betaproteobacteria</taxon>
        <taxon>Burkholderiales</taxon>
        <taxon>Alcaligenaceae</taxon>
        <taxon>Achromobacter</taxon>
    </lineage>
</organism>
<comment type="caution">
    <text evidence="1">The sequence shown here is derived from an EMBL/GenBank/DDBJ whole genome shotgun (WGS) entry which is preliminary data.</text>
</comment>
<accession>A0A848NRI0</accession>
<dbReference type="EMBL" id="JABBZE010000874">
    <property type="protein sequence ID" value="NMU93797.1"/>
    <property type="molecule type" value="Genomic_DNA"/>
</dbReference>
<dbReference type="AlphaFoldDB" id="A0A848NRI0"/>
<dbReference type="Proteomes" id="UP000542405">
    <property type="component" value="Unassembled WGS sequence"/>
</dbReference>
<reference evidence="1 2" key="1">
    <citation type="submission" date="2020-04" db="EMBL/GenBank/DDBJ databases">
        <title>Achromobacter ruhlandii genome sequencing and assembly.</title>
        <authorList>
            <person name="Martins R.C.R."/>
            <person name="Perdigao-Neto L.V."/>
            <person name="Levin A.S.S."/>
            <person name="Costa S.F."/>
        </authorList>
    </citation>
    <scope>NUCLEOTIDE SEQUENCE [LARGE SCALE GENOMIC DNA]</scope>
    <source>
        <strain evidence="1 2">9035ralo</strain>
    </source>
</reference>